<accession>A0A7S0EMT5</accession>
<dbReference type="SUPFAM" id="SSF52833">
    <property type="entry name" value="Thioredoxin-like"/>
    <property type="match status" value="1"/>
</dbReference>
<reference evidence="3" key="1">
    <citation type="submission" date="2021-01" db="EMBL/GenBank/DDBJ databases">
        <authorList>
            <person name="Corre E."/>
            <person name="Pelletier E."/>
            <person name="Niang G."/>
            <person name="Scheremetjew M."/>
            <person name="Finn R."/>
            <person name="Kale V."/>
            <person name="Holt S."/>
            <person name="Cochrane G."/>
            <person name="Meng A."/>
            <person name="Brown T."/>
            <person name="Cohen L."/>
        </authorList>
    </citation>
    <scope>NUCLEOTIDE SEQUENCE</scope>
    <source>
        <strain evidence="3">CCMP1374</strain>
    </source>
</reference>
<gene>
    <name evidence="3" type="ORF">PANT1444_LOCUS10875</name>
</gene>
<dbReference type="AlphaFoldDB" id="A0A7S0EMT5"/>
<protein>
    <recommendedName>
        <fullName evidence="2">Thioredoxin domain-containing protein</fullName>
    </recommendedName>
</protein>
<dbReference type="PANTHER" id="PTHR46472">
    <property type="entry name" value="NUCLEOREDOXIN"/>
    <property type="match status" value="1"/>
</dbReference>
<dbReference type="GO" id="GO:0031397">
    <property type="term" value="P:negative regulation of protein ubiquitination"/>
    <property type="evidence" value="ECO:0007669"/>
    <property type="project" value="TreeGrafter"/>
</dbReference>
<keyword evidence="1" id="KW-0732">Signal</keyword>
<feature type="chain" id="PRO_5031565023" description="Thioredoxin domain-containing protein" evidence="1">
    <location>
        <begin position="20"/>
        <end position="183"/>
    </location>
</feature>
<sequence>MLLPRVFASSLALAASLRSQTVVTCSAMGSLPSPVLDGKGAVLNAAEALAGKRVALYFSAGWCPQCTNFEPSLKMFLQASEDSGKPITIIYVPSDRNQAAAQARAQSLNALQVPYEQADDLKKQYKVWAGSEALRLGLGRRSGVPALVVLGSDGEELAFVPAESQGVRALQEWPLDDSRGVWP</sequence>
<feature type="signal peptide" evidence="1">
    <location>
        <begin position="1"/>
        <end position="19"/>
    </location>
</feature>
<dbReference type="PANTHER" id="PTHR46472:SF1">
    <property type="entry name" value="NUCLEOREDOXIN"/>
    <property type="match status" value="1"/>
</dbReference>
<dbReference type="Pfam" id="PF13905">
    <property type="entry name" value="Thioredoxin_8"/>
    <property type="match status" value="1"/>
</dbReference>
<name>A0A7S0EMT5_9EUKA</name>
<dbReference type="InterPro" id="IPR036249">
    <property type="entry name" value="Thioredoxin-like_sf"/>
</dbReference>
<organism evidence="3">
    <name type="scientific">Phaeocystis antarctica</name>
    <dbReference type="NCBI Taxonomy" id="33657"/>
    <lineage>
        <taxon>Eukaryota</taxon>
        <taxon>Haptista</taxon>
        <taxon>Haptophyta</taxon>
        <taxon>Prymnesiophyceae</taxon>
        <taxon>Phaeocystales</taxon>
        <taxon>Phaeocystaceae</taxon>
        <taxon>Phaeocystis</taxon>
    </lineage>
</organism>
<evidence type="ECO:0000259" key="2">
    <source>
        <dbReference type="PROSITE" id="PS51352"/>
    </source>
</evidence>
<proteinExistence type="predicted"/>
<dbReference type="InterPro" id="IPR012336">
    <property type="entry name" value="Thioredoxin-like_fold"/>
</dbReference>
<evidence type="ECO:0000256" key="1">
    <source>
        <dbReference type="SAM" id="SignalP"/>
    </source>
</evidence>
<dbReference type="GO" id="GO:0004791">
    <property type="term" value="F:thioredoxin-disulfide reductase (NADPH) activity"/>
    <property type="evidence" value="ECO:0007669"/>
    <property type="project" value="TreeGrafter"/>
</dbReference>
<dbReference type="GO" id="GO:0030178">
    <property type="term" value="P:negative regulation of Wnt signaling pathway"/>
    <property type="evidence" value="ECO:0007669"/>
    <property type="project" value="TreeGrafter"/>
</dbReference>
<evidence type="ECO:0000313" key="3">
    <source>
        <dbReference type="EMBL" id="CAD8489776.1"/>
    </source>
</evidence>
<dbReference type="Gene3D" id="3.40.30.10">
    <property type="entry name" value="Glutaredoxin"/>
    <property type="match status" value="1"/>
</dbReference>
<dbReference type="InterPro" id="IPR013766">
    <property type="entry name" value="Thioredoxin_domain"/>
</dbReference>
<dbReference type="GO" id="GO:0005634">
    <property type="term" value="C:nucleus"/>
    <property type="evidence" value="ECO:0007669"/>
    <property type="project" value="TreeGrafter"/>
</dbReference>
<dbReference type="EMBL" id="HBEP01019369">
    <property type="protein sequence ID" value="CAD8489776.1"/>
    <property type="molecule type" value="Transcribed_RNA"/>
</dbReference>
<dbReference type="PROSITE" id="PS51352">
    <property type="entry name" value="THIOREDOXIN_2"/>
    <property type="match status" value="1"/>
</dbReference>
<feature type="domain" description="Thioredoxin" evidence="2">
    <location>
        <begin position="11"/>
        <end position="180"/>
    </location>
</feature>